<dbReference type="GO" id="GO:0044206">
    <property type="term" value="P:UMP salvage"/>
    <property type="evidence" value="ECO:0007669"/>
    <property type="project" value="UniProtKB-UniPathway"/>
</dbReference>
<dbReference type="Gene3D" id="3.40.50.2020">
    <property type="match status" value="1"/>
</dbReference>
<evidence type="ECO:0000313" key="11">
    <source>
        <dbReference type="EMBL" id="KAF7732570.1"/>
    </source>
</evidence>
<evidence type="ECO:0000256" key="5">
    <source>
        <dbReference type="ARBA" id="ARBA00022741"/>
    </source>
</evidence>
<dbReference type="GO" id="GO:0005524">
    <property type="term" value="F:ATP binding"/>
    <property type="evidence" value="ECO:0007669"/>
    <property type="project" value="UniProtKB-KW"/>
</dbReference>
<comment type="pathway">
    <text evidence="1">Pyrimidine metabolism; UMP biosynthesis via salvage pathway; UMP from uridine: step 1/1.</text>
</comment>
<dbReference type="FunFam" id="3.40.50.2020:FF:000010">
    <property type="entry name" value="Uridine-cytidine kinase"/>
    <property type="match status" value="1"/>
</dbReference>
<dbReference type="CDD" id="cd02023">
    <property type="entry name" value="UMPK"/>
    <property type="match status" value="1"/>
</dbReference>
<dbReference type="Gene3D" id="3.40.50.300">
    <property type="entry name" value="P-loop containing nucleotide triphosphate hydrolases"/>
    <property type="match status" value="2"/>
</dbReference>
<evidence type="ECO:0000256" key="1">
    <source>
        <dbReference type="ARBA" id="ARBA00004690"/>
    </source>
</evidence>
<feature type="transmembrane region" description="Helical" evidence="8">
    <location>
        <begin position="366"/>
        <end position="385"/>
    </location>
</feature>
<dbReference type="UniPathway" id="UPA00574">
    <property type="reaction ID" value="UER00637"/>
</dbReference>
<evidence type="ECO:0000256" key="4">
    <source>
        <dbReference type="ARBA" id="ARBA00022679"/>
    </source>
</evidence>
<feature type="domain" description="Phosphoribosyltransferase" evidence="10">
    <location>
        <begin position="216"/>
        <end position="420"/>
    </location>
</feature>
<keyword evidence="6" id="KW-0418">Kinase</keyword>
<dbReference type="Proteomes" id="UP000605846">
    <property type="component" value="Unassembled WGS sequence"/>
</dbReference>
<gene>
    <name evidence="11" type="ORF">EC973_003317</name>
</gene>
<keyword evidence="8" id="KW-1133">Transmembrane helix</keyword>
<evidence type="ECO:0000259" key="9">
    <source>
        <dbReference type="Pfam" id="PF00485"/>
    </source>
</evidence>
<evidence type="ECO:0000313" key="12">
    <source>
        <dbReference type="Proteomes" id="UP000605846"/>
    </source>
</evidence>
<keyword evidence="4" id="KW-0808">Transferase</keyword>
<evidence type="ECO:0000256" key="3">
    <source>
        <dbReference type="ARBA" id="ARBA00012137"/>
    </source>
</evidence>
<comment type="caution">
    <text evidence="11">The sequence shown here is derived from an EMBL/GenBank/DDBJ whole genome shotgun (WGS) entry which is preliminary data.</text>
</comment>
<dbReference type="InterPro" id="IPR029057">
    <property type="entry name" value="PRTase-like"/>
</dbReference>
<dbReference type="EMBL" id="JABAYA010000002">
    <property type="protein sequence ID" value="KAF7732570.1"/>
    <property type="molecule type" value="Genomic_DNA"/>
</dbReference>
<dbReference type="Pfam" id="PF14681">
    <property type="entry name" value="UPRTase"/>
    <property type="match status" value="1"/>
</dbReference>
<evidence type="ECO:0000256" key="6">
    <source>
        <dbReference type="ARBA" id="ARBA00022777"/>
    </source>
</evidence>
<accession>A0A8H7EU99</accession>
<sequence length="424" mass="47447">MQATGVAGKQKNSNNHLLNQTKNNTWSEFLGGSASGKTSVAERILKNLNVPWVVIVSMDSFYNVLSPEDSVLAHQNFCKHAREEKTTTIYGANVIIFEGIFALYDKKIRDLMDLKMLTFVWQDDVMQRDIAERGREIQGVLDQYTRFVKPSFDEHVQPTVKHADVIIPRGLENVVAIDLITKHVQRQLNEKQSQLRWDLLNTTVKKELPQEVLVLPQSNQIKGIHTILRNKNTCRDEFVFYAERLSTLIVETGLSLLPFEPTTVVTPQGASYSGLEFKDKICGVSLLRAGSAMETGLRRVCNDVLIGKILIQTDPSTGEPQLHYLKLPPDVKNYHVVLMDATIGTGAAGLMALRVLLDHDVPPERIIFMTFLATPIGLNVIANAFPRVKIVTSMVDPVLSKETLYIEPGIGNFGDRYFGTEDDG</sequence>
<keyword evidence="7" id="KW-0067">ATP-binding</keyword>
<dbReference type="InterPro" id="IPR000764">
    <property type="entry name" value="Uridine_kinase-like"/>
</dbReference>
<keyword evidence="5" id="KW-0547">Nucleotide-binding</keyword>
<dbReference type="SUPFAM" id="SSF53271">
    <property type="entry name" value="PRTase-like"/>
    <property type="match status" value="1"/>
</dbReference>
<keyword evidence="8" id="KW-0472">Membrane</keyword>
<dbReference type="AlphaFoldDB" id="A0A8H7EU99"/>
<protein>
    <recommendedName>
        <fullName evidence="3">uridine/cytidine kinase</fullName>
        <ecNumber evidence="3">2.7.1.48</ecNumber>
    </recommendedName>
</protein>
<dbReference type="Pfam" id="PF00485">
    <property type="entry name" value="PRK"/>
    <property type="match status" value="1"/>
</dbReference>
<dbReference type="InterPro" id="IPR006083">
    <property type="entry name" value="PRK/URK"/>
</dbReference>
<keyword evidence="8" id="KW-0812">Transmembrane</keyword>
<evidence type="ECO:0000256" key="8">
    <source>
        <dbReference type="SAM" id="Phobius"/>
    </source>
</evidence>
<comment type="similarity">
    <text evidence="2">Belongs to the uridine kinase family.</text>
</comment>
<dbReference type="InterPro" id="IPR000836">
    <property type="entry name" value="PRTase_dom"/>
</dbReference>
<evidence type="ECO:0000259" key="10">
    <source>
        <dbReference type="Pfam" id="PF14681"/>
    </source>
</evidence>
<evidence type="ECO:0000256" key="2">
    <source>
        <dbReference type="ARBA" id="ARBA00005408"/>
    </source>
</evidence>
<feature type="domain" description="Phosphoribulokinase/uridine kinase" evidence="9">
    <location>
        <begin position="76"/>
        <end position="175"/>
    </location>
</feature>
<dbReference type="CDD" id="cd06223">
    <property type="entry name" value="PRTases_typeI"/>
    <property type="match status" value="1"/>
</dbReference>
<name>A0A8H7EU99_9FUNG</name>
<dbReference type="PANTHER" id="PTHR10285">
    <property type="entry name" value="URIDINE KINASE"/>
    <property type="match status" value="1"/>
</dbReference>
<proteinExistence type="inferred from homology"/>
<keyword evidence="12" id="KW-1185">Reference proteome</keyword>
<evidence type="ECO:0000256" key="7">
    <source>
        <dbReference type="ARBA" id="ARBA00022840"/>
    </source>
</evidence>
<reference evidence="11" key="1">
    <citation type="submission" date="2020-01" db="EMBL/GenBank/DDBJ databases">
        <title>Genome Sequencing of Three Apophysomyces-Like Fungal Strains Confirms a Novel Fungal Genus in the Mucoromycota with divergent Burkholderia-like Endosymbiotic Bacteria.</title>
        <authorList>
            <person name="Stajich J.E."/>
            <person name="Macias A.M."/>
            <person name="Carter-House D."/>
            <person name="Lovett B."/>
            <person name="Kasson L.R."/>
            <person name="Berry K."/>
            <person name="Grigoriev I."/>
            <person name="Chang Y."/>
            <person name="Spatafora J."/>
            <person name="Kasson M.T."/>
        </authorList>
    </citation>
    <scope>NUCLEOTIDE SEQUENCE</scope>
    <source>
        <strain evidence="11">NRRL A-21654</strain>
    </source>
</reference>
<dbReference type="InterPro" id="IPR027417">
    <property type="entry name" value="P-loop_NTPase"/>
</dbReference>
<dbReference type="OrthoDB" id="738517at2759"/>
<dbReference type="EC" id="2.7.1.48" evidence="3"/>
<organism evidence="11 12">
    <name type="scientific">Apophysomyces ossiformis</name>
    <dbReference type="NCBI Taxonomy" id="679940"/>
    <lineage>
        <taxon>Eukaryota</taxon>
        <taxon>Fungi</taxon>
        <taxon>Fungi incertae sedis</taxon>
        <taxon>Mucoromycota</taxon>
        <taxon>Mucoromycotina</taxon>
        <taxon>Mucoromycetes</taxon>
        <taxon>Mucorales</taxon>
        <taxon>Mucorineae</taxon>
        <taxon>Mucoraceae</taxon>
        <taxon>Apophysomyces</taxon>
    </lineage>
</organism>
<dbReference type="SUPFAM" id="SSF52540">
    <property type="entry name" value="P-loop containing nucleoside triphosphate hydrolases"/>
    <property type="match status" value="1"/>
</dbReference>
<dbReference type="GO" id="GO:0004849">
    <property type="term" value="F:uridine kinase activity"/>
    <property type="evidence" value="ECO:0007669"/>
    <property type="project" value="UniProtKB-EC"/>
</dbReference>